<dbReference type="RefSeq" id="WP_113658168.1">
    <property type="nucleotide sequence ID" value="NZ_KZ845664.1"/>
</dbReference>
<dbReference type="Pfam" id="PF01527">
    <property type="entry name" value="HTH_Tnp_1"/>
    <property type="match status" value="1"/>
</dbReference>
<proteinExistence type="predicted"/>
<accession>A0A364K865</accession>
<dbReference type="EMBL" id="QJKK01000002">
    <property type="protein sequence ID" value="RAL26484.1"/>
    <property type="molecule type" value="Genomic_DNA"/>
</dbReference>
<dbReference type="GO" id="GO:0004803">
    <property type="term" value="F:transposase activity"/>
    <property type="evidence" value="ECO:0007669"/>
    <property type="project" value="InterPro"/>
</dbReference>
<sequence length="37" mass="4430">MEFYEKIVQNILEIGKSIAQIARNLGILDKTLYYWVR</sequence>
<evidence type="ECO:0008006" key="3">
    <source>
        <dbReference type="Google" id="ProtNLM"/>
    </source>
</evidence>
<comment type="caution">
    <text evidence="1">The sequence shown here is derived from an EMBL/GenBank/DDBJ whole genome shotgun (WGS) entry which is preliminary data.</text>
</comment>
<dbReference type="GO" id="GO:0003677">
    <property type="term" value="F:DNA binding"/>
    <property type="evidence" value="ECO:0007669"/>
    <property type="project" value="InterPro"/>
</dbReference>
<evidence type="ECO:0000313" key="1">
    <source>
        <dbReference type="EMBL" id="RAL26484.1"/>
    </source>
</evidence>
<dbReference type="GO" id="GO:0006313">
    <property type="term" value="P:DNA transposition"/>
    <property type="evidence" value="ECO:0007669"/>
    <property type="project" value="InterPro"/>
</dbReference>
<dbReference type="AlphaFoldDB" id="A0A364K865"/>
<dbReference type="Gene3D" id="1.10.10.60">
    <property type="entry name" value="Homeodomain-like"/>
    <property type="match status" value="1"/>
</dbReference>
<name>A0A364K865_9BACL</name>
<keyword evidence="2" id="KW-1185">Reference proteome</keyword>
<dbReference type="InterPro" id="IPR002514">
    <property type="entry name" value="Transposase_8"/>
</dbReference>
<reference evidence="1 2" key="2">
    <citation type="submission" date="2018-06" db="EMBL/GenBank/DDBJ databases">
        <authorList>
            <person name="Zhirakovskaya E."/>
        </authorList>
    </citation>
    <scope>NUCLEOTIDE SEQUENCE [LARGE SCALE GENOMIC DNA]</scope>
    <source>
        <strain evidence="1 2">FBKL4.011</strain>
    </source>
</reference>
<dbReference type="OrthoDB" id="4379323at2"/>
<gene>
    <name evidence="1" type="ORF">DL897_05015</name>
</gene>
<dbReference type="Proteomes" id="UP000251213">
    <property type="component" value="Unassembled WGS sequence"/>
</dbReference>
<organism evidence="1 2">
    <name type="scientific">Thermoflavimicrobium daqui</name>
    <dbReference type="NCBI Taxonomy" id="2137476"/>
    <lineage>
        <taxon>Bacteria</taxon>
        <taxon>Bacillati</taxon>
        <taxon>Bacillota</taxon>
        <taxon>Bacilli</taxon>
        <taxon>Bacillales</taxon>
        <taxon>Thermoactinomycetaceae</taxon>
        <taxon>Thermoflavimicrobium</taxon>
    </lineage>
</organism>
<protein>
    <recommendedName>
        <fullName evidence="3">Transposase</fullName>
    </recommendedName>
</protein>
<evidence type="ECO:0000313" key="2">
    <source>
        <dbReference type="Proteomes" id="UP000251213"/>
    </source>
</evidence>
<reference evidence="1 2" key="1">
    <citation type="submission" date="2018-06" db="EMBL/GenBank/DDBJ databases">
        <title>Thermoflavimicrobium daqus sp. nov., a thermophilic microbe isolated from Moutai-flavour Daqu.</title>
        <authorList>
            <person name="Wang X."/>
            <person name="Zhou H."/>
        </authorList>
    </citation>
    <scope>NUCLEOTIDE SEQUENCE [LARGE SCALE GENOMIC DNA]</scope>
    <source>
        <strain evidence="1 2">FBKL4.011</strain>
    </source>
</reference>